<evidence type="ECO:0000313" key="1">
    <source>
        <dbReference type="EMBL" id="KIH99921.1"/>
    </source>
</evidence>
<dbReference type="Proteomes" id="UP000031675">
    <property type="component" value="Unassembled WGS sequence"/>
</dbReference>
<dbReference type="EMBL" id="JROO01000007">
    <property type="protein sequence ID" value="KIH99921.1"/>
    <property type="molecule type" value="Genomic_DNA"/>
</dbReference>
<keyword evidence="2" id="KW-1185">Reference proteome</keyword>
<proteinExistence type="predicted"/>
<protein>
    <recommendedName>
        <fullName evidence="3">Ferric siderophore reductase C-terminal domain-containing protein</fullName>
    </recommendedName>
</protein>
<accession>A0A0C2JF13</accession>
<dbReference type="OrthoDB" id="3687419at2"/>
<comment type="caution">
    <text evidence="1">The sequence shown here is derived from an EMBL/GenBank/DDBJ whole genome shotgun (WGS) entry which is preliminary data.</text>
</comment>
<gene>
    <name evidence="1" type="ORF">LP52_04730</name>
</gene>
<evidence type="ECO:0008006" key="3">
    <source>
        <dbReference type="Google" id="ProtNLM"/>
    </source>
</evidence>
<dbReference type="AlphaFoldDB" id="A0A0C2JF13"/>
<sequence>MPGSHPLAGVVDWVNERDLYFKTDLLGARDPEPAGAEWLRLDRVPQHVPQLLDRMSENACQGHRIAASAFLAADLGRHVLTLAAMSAYLTGRAPRLDAHLLWVRYTESGRLDRLALRQSDTAVLAGDPAAERPDAVPVESEHGLDRWFVGAAAKALDPAVHAVRATTRFGLRPQWSMVADALHGALLMASHEVGADQAAAWERARRMVECLNLDRSRVAPRQRPFPLTLAGRPAHRPERMFMVAGGCCFYYRFSGQKCVTCPLSRDDDRERLLRGHFEANLQPDAADA</sequence>
<reference evidence="2" key="1">
    <citation type="journal article" date="2015" name="Chem. Biol.">
        <title>Structure, bioactivity, and resistance mechanism of streptomonomicin, an unusual lasso Peptide from an understudied halophilic actinomycete.</title>
        <authorList>
            <person name="Metelev M."/>
            <person name="Tietz J.I."/>
            <person name="Melby J.O."/>
            <person name="Blair P.M."/>
            <person name="Zhu L."/>
            <person name="Livnat I."/>
            <person name="Severinov K."/>
            <person name="Mitchell D.A."/>
        </authorList>
    </citation>
    <scope>NUCLEOTIDE SEQUENCE [LARGE SCALE GENOMIC DNA]</scope>
    <source>
        <strain evidence="2">YIM 90003</strain>
    </source>
</reference>
<organism evidence="1 2">
    <name type="scientific">Streptomonospora alba</name>
    <dbReference type="NCBI Taxonomy" id="183763"/>
    <lineage>
        <taxon>Bacteria</taxon>
        <taxon>Bacillati</taxon>
        <taxon>Actinomycetota</taxon>
        <taxon>Actinomycetes</taxon>
        <taxon>Streptosporangiales</taxon>
        <taxon>Nocardiopsidaceae</taxon>
        <taxon>Streptomonospora</taxon>
    </lineage>
</organism>
<dbReference type="STRING" id="183763.LP52_04730"/>
<name>A0A0C2JF13_9ACTN</name>
<evidence type="ECO:0000313" key="2">
    <source>
        <dbReference type="Proteomes" id="UP000031675"/>
    </source>
</evidence>
<dbReference type="RefSeq" id="WP_040271080.1">
    <property type="nucleotide sequence ID" value="NZ_JROO01000007.1"/>
</dbReference>